<keyword evidence="13" id="KW-1185">Reference proteome</keyword>
<dbReference type="GO" id="GO:0016887">
    <property type="term" value="F:ATP hydrolysis activity"/>
    <property type="evidence" value="ECO:0007669"/>
    <property type="project" value="RHEA"/>
</dbReference>
<name>A0A0U5GI66_9GAMM</name>
<evidence type="ECO:0000256" key="4">
    <source>
        <dbReference type="ARBA" id="ARBA00022840"/>
    </source>
</evidence>
<dbReference type="EC" id="5.6.2.4" evidence="7"/>
<dbReference type="InterPro" id="IPR014016">
    <property type="entry name" value="UvrD-like_ATP-bd"/>
</dbReference>
<dbReference type="InterPro" id="IPR014017">
    <property type="entry name" value="DNA_helicase_UvrD-like_C"/>
</dbReference>
<protein>
    <recommendedName>
        <fullName evidence="7">DNA 3'-5' helicase</fullName>
        <ecNumber evidence="7">5.6.2.4</ecNumber>
    </recommendedName>
</protein>
<proteinExistence type="predicted"/>
<gene>
    <name evidence="12" type="ORF">EM595_0612</name>
</gene>
<dbReference type="SUPFAM" id="SSF52540">
    <property type="entry name" value="P-loop containing nucleoside triphosphate hydrolases"/>
    <property type="match status" value="1"/>
</dbReference>
<dbReference type="AlphaFoldDB" id="A0A0U5GI66"/>
<comment type="catalytic activity">
    <reaction evidence="6">
        <text>Couples ATP hydrolysis with the unwinding of duplex DNA by translocating in the 3'-5' direction.</text>
        <dbReference type="EC" id="5.6.2.4"/>
    </reaction>
</comment>
<dbReference type="Gene3D" id="3.40.50.300">
    <property type="entry name" value="P-loop containing nucleotide triphosphate hydrolases"/>
    <property type="match status" value="2"/>
</dbReference>
<sequence>MAILIPKLNSFPAYVTAGERRVARRLESDLEEQCLCWYDIAVGSKRRYPDFIVLNPERGLLFLEVKDWKIDNIHALTHKEVEYRCESGIKTFCNPVEQARQGAYAALKLLEQDAALQQQHGAHQGKLSFPYGYGVILSNITRKQLDAVLITDEQKAILPPELVICKDDIKESVSAETLQNKLWAMLRYRLQAPLSAEKIDRIRWHFYPEIRIDSKQLSLFPTENDQPSPSDLPVALPDILKIMDPQQEILARSLGEGHRVIHGVAGSGKTLILIYRCIHLAEVLTQPVLVICYNISLAAILKSRIKQHGLEEKVQVYNFHSWCSYQLRKHTLSKLNTSENTYDDLFRSVEHYINEEKIASEQYGAVLIDEGHDLRAEWLNVLTKMTNERSGSLLFMYDDAQSIYNKRENLGFSLASVGIQAQGRTTILKLNYRNSQQILHFSRNFLQRAFDSTSQHKTEVLQPESAGTYGPEPEIQRVDKLAAEARQVLEWLDHQRNQGLRWKDIAILCPLAKTGKYFCSVLKSHDIPHYFYEKPEDKKLYDPQDDRLPLFIIPSSKGLEFHSVAVVNSSEMDYVKSDINEAAKKLYVAFTRATHQLLVTLHQDNALADLITAK</sequence>
<evidence type="ECO:0000259" key="10">
    <source>
        <dbReference type="Pfam" id="PF08378"/>
    </source>
</evidence>
<evidence type="ECO:0000256" key="6">
    <source>
        <dbReference type="ARBA" id="ARBA00034617"/>
    </source>
</evidence>
<dbReference type="KEGG" id="ege:EM595_0612"/>
<dbReference type="Proteomes" id="UP000059419">
    <property type="component" value="Chromosome 1"/>
</dbReference>
<dbReference type="PATRIC" id="fig|1619313.3.peg.638"/>
<dbReference type="GO" id="GO:0000725">
    <property type="term" value="P:recombinational repair"/>
    <property type="evidence" value="ECO:0007669"/>
    <property type="project" value="TreeGrafter"/>
</dbReference>
<keyword evidence="3 12" id="KW-0347">Helicase</keyword>
<dbReference type="PANTHER" id="PTHR11070">
    <property type="entry name" value="UVRD / RECB / PCRA DNA HELICASE FAMILY MEMBER"/>
    <property type="match status" value="1"/>
</dbReference>
<keyword evidence="2" id="KW-0378">Hydrolase</keyword>
<evidence type="ECO:0000256" key="2">
    <source>
        <dbReference type="ARBA" id="ARBA00022801"/>
    </source>
</evidence>
<comment type="catalytic activity">
    <reaction evidence="8">
        <text>ATP + H2O = ADP + phosphate + H(+)</text>
        <dbReference type="Rhea" id="RHEA:13065"/>
        <dbReference type="ChEBI" id="CHEBI:15377"/>
        <dbReference type="ChEBI" id="CHEBI:15378"/>
        <dbReference type="ChEBI" id="CHEBI:30616"/>
        <dbReference type="ChEBI" id="CHEBI:43474"/>
        <dbReference type="ChEBI" id="CHEBI:456216"/>
        <dbReference type="EC" id="5.6.2.4"/>
    </reaction>
</comment>
<feature type="domain" description="NERD" evidence="10">
    <location>
        <begin position="17"/>
        <end position="112"/>
    </location>
</feature>
<dbReference type="OrthoDB" id="7066673at2"/>
<dbReference type="GO" id="GO:0005829">
    <property type="term" value="C:cytosol"/>
    <property type="evidence" value="ECO:0007669"/>
    <property type="project" value="TreeGrafter"/>
</dbReference>
<dbReference type="InterPro" id="IPR011528">
    <property type="entry name" value="NERD"/>
</dbReference>
<dbReference type="InterPro" id="IPR027417">
    <property type="entry name" value="P-loop_NTPase"/>
</dbReference>
<feature type="domain" description="UvrD-like helicase C-terminal" evidence="11">
    <location>
        <begin position="428"/>
        <end position="534"/>
    </location>
</feature>
<dbReference type="GO" id="GO:0003677">
    <property type="term" value="F:DNA binding"/>
    <property type="evidence" value="ECO:0007669"/>
    <property type="project" value="InterPro"/>
</dbReference>
<dbReference type="Pfam" id="PF08378">
    <property type="entry name" value="NERD"/>
    <property type="match status" value="1"/>
</dbReference>
<evidence type="ECO:0000256" key="3">
    <source>
        <dbReference type="ARBA" id="ARBA00022806"/>
    </source>
</evidence>
<evidence type="ECO:0000259" key="11">
    <source>
        <dbReference type="Pfam" id="PF13361"/>
    </source>
</evidence>
<dbReference type="GO" id="GO:0043138">
    <property type="term" value="F:3'-5' DNA helicase activity"/>
    <property type="evidence" value="ECO:0007669"/>
    <property type="project" value="UniProtKB-EC"/>
</dbReference>
<accession>A0A0U5GI66</accession>
<dbReference type="Pfam" id="PF13361">
    <property type="entry name" value="UvrD_C"/>
    <property type="match status" value="1"/>
</dbReference>
<evidence type="ECO:0000256" key="1">
    <source>
        <dbReference type="ARBA" id="ARBA00022741"/>
    </source>
</evidence>
<evidence type="ECO:0000259" key="9">
    <source>
        <dbReference type="Pfam" id="PF00580"/>
    </source>
</evidence>
<keyword evidence="1" id="KW-0547">Nucleotide-binding</keyword>
<dbReference type="EMBL" id="LN907827">
    <property type="protein sequence ID" value="CUU22849.1"/>
    <property type="molecule type" value="Genomic_DNA"/>
</dbReference>
<dbReference type="InterPro" id="IPR000212">
    <property type="entry name" value="DNA_helicase_UvrD/REP"/>
</dbReference>
<organism evidence="12 13">
    <name type="scientific">Duffyella gerundensis</name>
    <dbReference type="NCBI Taxonomy" id="1619313"/>
    <lineage>
        <taxon>Bacteria</taxon>
        <taxon>Pseudomonadati</taxon>
        <taxon>Pseudomonadota</taxon>
        <taxon>Gammaproteobacteria</taxon>
        <taxon>Enterobacterales</taxon>
        <taxon>Erwiniaceae</taxon>
        <taxon>Duffyella</taxon>
    </lineage>
</organism>
<evidence type="ECO:0000313" key="12">
    <source>
        <dbReference type="EMBL" id="CUU22849.1"/>
    </source>
</evidence>
<dbReference type="RefSeq" id="WP_067427758.1">
    <property type="nucleotide sequence ID" value="NZ_CP072598.1"/>
</dbReference>
<evidence type="ECO:0000256" key="7">
    <source>
        <dbReference type="ARBA" id="ARBA00034808"/>
    </source>
</evidence>
<dbReference type="Pfam" id="PF00580">
    <property type="entry name" value="UvrD-helicase"/>
    <property type="match status" value="1"/>
</dbReference>
<evidence type="ECO:0000256" key="5">
    <source>
        <dbReference type="ARBA" id="ARBA00023235"/>
    </source>
</evidence>
<dbReference type="PANTHER" id="PTHR11070:SF45">
    <property type="entry name" value="DNA 3'-5' HELICASE"/>
    <property type="match status" value="1"/>
</dbReference>
<evidence type="ECO:0000313" key="13">
    <source>
        <dbReference type="Proteomes" id="UP000059419"/>
    </source>
</evidence>
<feature type="domain" description="UvrD-like helicase ATP-binding" evidence="9">
    <location>
        <begin position="244"/>
        <end position="335"/>
    </location>
</feature>
<keyword evidence="5" id="KW-0413">Isomerase</keyword>
<keyword evidence="4" id="KW-0067">ATP-binding</keyword>
<evidence type="ECO:0000256" key="8">
    <source>
        <dbReference type="ARBA" id="ARBA00048988"/>
    </source>
</evidence>
<dbReference type="GO" id="GO:0005524">
    <property type="term" value="F:ATP binding"/>
    <property type="evidence" value="ECO:0007669"/>
    <property type="project" value="UniProtKB-KW"/>
</dbReference>
<reference evidence="13" key="1">
    <citation type="submission" date="2015-11" db="EMBL/GenBank/DDBJ databases">
        <authorList>
            <person name="Blom J."/>
        </authorList>
    </citation>
    <scope>NUCLEOTIDE SEQUENCE [LARGE SCALE GENOMIC DNA]</scope>
</reference>